<dbReference type="CDD" id="cd16461">
    <property type="entry name" value="RING-H2_EL5-like"/>
    <property type="match status" value="1"/>
</dbReference>
<dbReference type="SMART" id="SM00184">
    <property type="entry name" value="RING"/>
    <property type="match status" value="1"/>
</dbReference>
<keyword evidence="10" id="KW-0862">Zinc</keyword>
<keyword evidence="11 16" id="KW-1133">Transmembrane helix</keyword>
<dbReference type="PANTHER" id="PTHR14155">
    <property type="entry name" value="RING FINGER DOMAIN-CONTAINING"/>
    <property type="match status" value="1"/>
</dbReference>
<comment type="subcellular location">
    <subcellularLocation>
        <location evidence="2">Membrane</location>
        <topology evidence="2">Single-pass membrane protein</topology>
    </subcellularLocation>
</comment>
<evidence type="ECO:0000256" key="12">
    <source>
        <dbReference type="ARBA" id="ARBA00023136"/>
    </source>
</evidence>
<evidence type="ECO:0000256" key="13">
    <source>
        <dbReference type="ARBA" id="ARBA00024209"/>
    </source>
</evidence>
<evidence type="ECO:0000256" key="14">
    <source>
        <dbReference type="PROSITE-ProRule" id="PRU00175"/>
    </source>
</evidence>
<feature type="compositionally biased region" description="Low complexity" evidence="15">
    <location>
        <begin position="165"/>
        <end position="177"/>
    </location>
</feature>
<gene>
    <name evidence="18" type="ORF">BVC80_9095g127</name>
</gene>
<sequence length="317" mass="35631">MSSSSTAAVRPPPAPLTGSSLEINRHSLPVIVTLVLLSFFFLGFFSIYFVRCLLSLFIRRGNTDNSVINSAVKSQGLDPSIVSSFPTFVYSSVKDLRREKNRLECAVCLSEFEDNDVLRLLTICSHAFHPECIDLWFESHTTCPVCRHNLDPSEKLSEKSPEINVTVTDTTTTTTTTHETQNNNELRDEHDSHSHVVFVNEGHGDDDREEEEEEGDRDRRRRRRDDEGVSGDLEGRNEGHMATEKFSRSHTTGHSIKRGDDRFTLRLPEHVKERIITRGHHWTVSCITFGEFSGNVPMGKDVSGELSGISGGEITKV</sequence>
<dbReference type="EMBL" id="MVGT01003947">
    <property type="protein sequence ID" value="OVA02924.1"/>
    <property type="molecule type" value="Genomic_DNA"/>
</dbReference>
<proteinExistence type="inferred from homology"/>
<feature type="region of interest" description="Disordered" evidence="15">
    <location>
        <begin position="151"/>
        <end position="258"/>
    </location>
</feature>
<accession>A0A200PXJ8</accession>
<evidence type="ECO:0000313" key="19">
    <source>
        <dbReference type="Proteomes" id="UP000195402"/>
    </source>
</evidence>
<evidence type="ECO:0000256" key="8">
    <source>
        <dbReference type="ARBA" id="ARBA00022771"/>
    </source>
</evidence>
<evidence type="ECO:0000256" key="7">
    <source>
        <dbReference type="ARBA" id="ARBA00022723"/>
    </source>
</evidence>
<comment type="caution">
    <text evidence="18">The sequence shown here is derived from an EMBL/GenBank/DDBJ whole genome shotgun (WGS) entry which is preliminary data.</text>
</comment>
<dbReference type="InterPro" id="IPR001841">
    <property type="entry name" value="Znf_RING"/>
</dbReference>
<dbReference type="GO" id="GO:0008270">
    <property type="term" value="F:zinc ion binding"/>
    <property type="evidence" value="ECO:0007669"/>
    <property type="project" value="UniProtKB-KW"/>
</dbReference>
<dbReference type="SUPFAM" id="SSF57850">
    <property type="entry name" value="RING/U-box"/>
    <property type="match status" value="1"/>
</dbReference>
<dbReference type="Gene3D" id="3.30.40.10">
    <property type="entry name" value="Zinc/RING finger domain, C3HC4 (zinc finger)"/>
    <property type="match status" value="1"/>
</dbReference>
<feature type="domain" description="RING-type" evidence="17">
    <location>
        <begin position="105"/>
        <end position="147"/>
    </location>
</feature>
<comment type="similarity">
    <text evidence="13">Belongs to the RING-type zinc finger family. ATL subfamily.</text>
</comment>
<reference evidence="18 19" key="1">
    <citation type="journal article" date="2017" name="Mol. Plant">
        <title>The Genome of Medicinal Plant Macleaya cordata Provides New Insights into Benzylisoquinoline Alkaloids Metabolism.</title>
        <authorList>
            <person name="Liu X."/>
            <person name="Liu Y."/>
            <person name="Huang P."/>
            <person name="Ma Y."/>
            <person name="Qing Z."/>
            <person name="Tang Q."/>
            <person name="Cao H."/>
            <person name="Cheng P."/>
            <person name="Zheng Y."/>
            <person name="Yuan Z."/>
            <person name="Zhou Y."/>
            <person name="Liu J."/>
            <person name="Tang Z."/>
            <person name="Zhuo Y."/>
            <person name="Zhang Y."/>
            <person name="Yu L."/>
            <person name="Huang J."/>
            <person name="Yang P."/>
            <person name="Peng Q."/>
            <person name="Zhang J."/>
            <person name="Jiang W."/>
            <person name="Zhang Z."/>
            <person name="Lin K."/>
            <person name="Ro D.K."/>
            <person name="Chen X."/>
            <person name="Xiong X."/>
            <person name="Shang Y."/>
            <person name="Huang S."/>
            <person name="Zeng J."/>
        </authorList>
    </citation>
    <scope>NUCLEOTIDE SEQUENCE [LARGE SCALE GENOMIC DNA]</scope>
    <source>
        <strain evidence="19">cv. BLH2017</strain>
        <tissue evidence="18">Root</tissue>
    </source>
</reference>
<dbReference type="InterPro" id="IPR053238">
    <property type="entry name" value="RING-H2_zinc_finger"/>
</dbReference>
<keyword evidence="12 16" id="KW-0472">Membrane</keyword>
<dbReference type="PROSITE" id="PS50089">
    <property type="entry name" value="ZF_RING_2"/>
    <property type="match status" value="1"/>
</dbReference>
<evidence type="ECO:0000313" key="18">
    <source>
        <dbReference type="EMBL" id="OVA02924.1"/>
    </source>
</evidence>
<evidence type="ECO:0000256" key="15">
    <source>
        <dbReference type="SAM" id="MobiDB-lite"/>
    </source>
</evidence>
<evidence type="ECO:0000256" key="9">
    <source>
        <dbReference type="ARBA" id="ARBA00022786"/>
    </source>
</evidence>
<keyword evidence="5" id="KW-0808">Transferase</keyword>
<feature type="compositionally biased region" description="Basic and acidic residues" evidence="15">
    <location>
        <begin position="151"/>
        <end position="161"/>
    </location>
</feature>
<evidence type="ECO:0000256" key="11">
    <source>
        <dbReference type="ARBA" id="ARBA00022989"/>
    </source>
</evidence>
<evidence type="ECO:0000256" key="16">
    <source>
        <dbReference type="SAM" id="Phobius"/>
    </source>
</evidence>
<organism evidence="18 19">
    <name type="scientific">Macleaya cordata</name>
    <name type="common">Five-seeded plume-poppy</name>
    <name type="synonym">Bocconia cordata</name>
    <dbReference type="NCBI Taxonomy" id="56857"/>
    <lineage>
        <taxon>Eukaryota</taxon>
        <taxon>Viridiplantae</taxon>
        <taxon>Streptophyta</taxon>
        <taxon>Embryophyta</taxon>
        <taxon>Tracheophyta</taxon>
        <taxon>Spermatophyta</taxon>
        <taxon>Magnoliopsida</taxon>
        <taxon>Ranunculales</taxon>
        <taxon>Papaveraceae</taxon>
        <taxon>Papaveroideae</taxon>
        <taxon>Macleaya</taxon>
    </lineage>
</organism>
<dbReference type="PANTHER" id="PTHR14155:SF521">
    <property type="entry name" value="RING-H2 FINGER PROTEIN ATL30"/>
    <property type="match status" value="1"/>
</dbReference>
<protein>
    <recommendedName>
        <fullName evidence="4">RING-type E3 ubiquitin transferase</fullName>
        <ecNumber evidence="4">2.3.2.27</ecNumber>
    </recommendedName>
</protein>
<evidence type="ECO:0000256" key="1">
    <source>
        <dbReference type="ARBA" id="ARBA00000900"/>
    </source>
</evidence>
<keyword evidence="9" id="KW-0833">Ubl conjugation pathway</keyword>
<keyword evidence="8 14" id="KW-0863">Zinc-finger</keyword>
<dbReference type="FunFam" id="3.30.40.10:FF:000187">
    <property type="entry name" value="E3 ubiquitin-protein ligase ATL6"/>
    <property type="match status" value="1"/>
</dbReference>
<dbReference type="Pfam" id="PF13639">
    <property type="entry name" value="zf-RING_2"/>
    <property type="match status" value="1"/>
</dbReference>
<comment type="pathway">
    <text evidence="3">Protein modification; protein ubiquitination.</text>
</comment>
<dbReference type="GO" id="GO:0016020">
    <property type="term" value="C:membrane"/>
    <property type="evidence" value="ECO:0007669"/>
    <property type="project" value="UniProtKB-SubCell"/>
</dbReference>
<comment type="catalytic activity">
    <reaction evidence="1">
        <text>S-ubiquitinyl-[E2 ubiquitin-conjugating enzyme]-L-cysteine + [acceptor protein]-L-lysine = [E2 ubiquitin-conjugating enzyme]-L-cysteine + N(6)-ubiquitinyl-[acceptor protein]-L-lysine.</text>
        <dbReference type="EC" id="2.3.2.27"/>
    </reaction>
</comment>
<dbReference type="STRING" id="56857.A0A200PXJ8"/>
<feature type="compositionally biased region" description="Basic and acidic residues" evidence="15">
    <location>
        <begin position="185"/>
        <end position="194"/>
    </location>
</feature>
<dbReference type="EC" id="2.3.2.27" evidence="4"/>
<evidence type="ECO:0000256" key="5">
    <source>
        <dbReference type="ARBA" id="ARBA00022679"/>
    </source>
</evidence>
<feature type="compositionally biased region" description="Basic and acidic residues" evidence="15">
    <location>
        <begin position="233"/>
        <end position="247"/>
    </location>
</feature>
<evidence type="ECO:0000256" key="6">
    <source>
        <dbReference type="ARBA" id="ARBA00022692"/>
    </source>
</evidence>
<evidence type="ECO:0000256" key="4">
    <source>
        <dbReference type="ARBA" id="ARBA00012483"/>
    </source>
</evidence>
<feature type="transmembrane region" description="Helical" evidence="16">
    <location>
        <begin position="28"/>
        <end position="50"/>
    </location>
</feature>
<dbReference type="Proteomes" id="UP000195402">
    <property type="component" value="Unassembled WGS sequence"/>
</dbReference>
<evidence type="ECO:0000256" key="3">
    <source>
        <dbReference type="ARBA" id="ARBA00004906"/>
    </source>
</evidence>
<evidence type="ECO:0000259" key="17">
    <source>
        <dbReference type="PROSITE" id="PS50089"/>
    </source>
</evidence>
<keyword evidence="19" id="KW-1185">Reference proteome</keyword>
<dbReference type="AlphaFoldDB" id="A0A200PXJ8"/>
<dbReference type="InterPro" id="IPR013083">
    <property type="entry name" value="Znf_RING/FYVE/PHD"/>
</dbReference>
<keyword evidence="6 16" id="KW-0812">Transmembrane</keyword>
<evidence type="ECO:0000256" key="10">
    <source>
        <dbReference type="ARBA" id="ARBA00022833"/>
    </source>
</evidence>
<name>A0A200PXJ8_MACCD</name>
<dbReference type="OMA" id="QITTQID"/>
<dbReference type="InParanoid" id="A0A200PXJ8"/>
<keyword evidence="7" id="KW-0479">Metal-binding</keyword>
<evidence type="ECO:0000256" key="2">
    <source>
        <dbReference type="ARBA" id="ARBA00004167"/>
    </source>
</evidence>
<dbReference type="OrthoDB" id="9984778at2759"/>
<dbReference type="GO" id="GO:0061630">
    <property type="term" value="F:ubiquitin protein ligase activity"/>
    <property type="evidence" value="ECO:0007669"/>
    <property type="project" value="UniProtKB-EC"/>
</dbReference>